<dbReference type="Proteomes" id="UP000182771">
    <property type="component" value="Unassembled WGS sequence"/>
</dbReference>
<dbReference type="OrthoDB" id="1524810at2"/>
<dbReference type="GeneID" id="85018090"/>
<dbReference type="InterPro" id="IPR002625">
    <property type="entry name" value="Smr_dom"/>
</dbReference>
<gene>
    <name evidence="3" type="ORF">SAMN05444420_10133</name>
</gene>
<accession>A0A1H2Q4C8</accession>
<dbReference type="EMBL" id="FNND01000001">
    <property type="protein sequence ID" value="SDW01995.1"/>
    <property type="molecule type" value="Genomic_DNA"/>
</dbReference>
<dbReference type="InterPro" id="IPR036063">
    <property type="entry name" value="Smr_dom_sf"/>
</dbReference>
<comment type="caution">
    <text evidence="3">The sequence shown here is derived from an EMBL/GenBank/DDBJ whole genome shotgun (WGS) entry which is preliminary data.</text>
</comment>
<evidence type="ECO:0000313" key="4">
    <source>
        <dbReference type="Proteomes" id="UP000182771"/>
    </source>
</evidence>
<evidence type="ECO:0000256" key="1">
    <source>
        <dbReference type="SAM" id="MobiDB-lite"/>
    </source>
</evidence>
<name>A0A1H2Q4C8_9FLAO</name>
<sequence length="178" mass="20156">MFSVGDKVEVIDELISGVVTKITSKEVCIETSEGISLTFAPSELVKTDLNTSVPYHRAMYVEPKEEKKKKNTAPKGQKSRKKPTYHMEIDLHIEKLVAHTHGMTNFDMLNTQLEEAQRCIEYAIEKGVPSIVFIHGVGEGVLKAELETLFSRYDLSYQDADYMRYGMGATEVFLQNIF</sequence>
<feature type="region of interest" description="Disordered" evidence="1">
    <location>
        <begin position="61"/>
        <end position="82"/>
    </location>
</feature>
<protein>
    <recommendedName>
        <fullName evidence="2">Smr domain-containing protein</fullName>
    </recommendedName>
</protein>
<evidence type="ECO:0000313" key="3">
    <source>
        <dbReference type="EMBL" id="SDW01995.1"/>
    </source>
</evidence>
<organism evidence="3 4">
    <name type="scientific">Capnocytophaga granulosa</name>
    <dbReference type="NCBI Taxonomy" id="45242"/>
    <lineage>
        <taxon>Bacteria</taxon>
        <taxon>Pseudomonadati</taxon>
        <taxon>Bacteroidota</taxon>
        <taxon>Flavobacteriia</taxon>
        <taxon>Flavobacteriales</taxon>
        <taxon>Flavobacteriaceae</taxon>
        <taxon>Capnocytophaga</taxon>
    </lineage>
</organism>
<dbReference type="AlphaFoldDB" id="A0A1H2Q4C8"/>
<dbReference type="RefSeq" id="WP_016419365.1">
    <property type="nucleotide sequence ID" value="NZ_FNND01000001.1"/>
</dbReference>
<reference evidence="3 4" key="1">
    <citation type="submission" date="2016-10" db="EMBL/GenBank/DDBJ databases">
        <authorList>
            <person name="Varghese N."/>
            <person name="Submissions S."/>
        </authorList>
    </citation>
    <scope>NUCLEOTIDE SEQUENCE [LARGE SCALE GENOMIC DNA]</scope>
    <source>
        <strain evidence="3 4">DSM 11449</strain>
    </source>
</reference>
<dbReference type="Pfam" id="PF01713">
    <property type="entry name" value="Smr"/>
    <property type="match status" value="1"/>
</dbReference>
<proteinExistence type="predicted"/>
<feature type="domain" description="Smr" evidence="2">
    <location>
        <begin position="113"/>
        <end position="174"/>
    </location>
</feature>
<dbReference type="Gene3D" id="3.30.1370.110">
    <property type="match status" value="1"/>
</dbReference>
<feature type="compositionally biased region" description="Basic residues" evidence="1">
    <location>
        <begin position="69"/>
        <end position="82"/>
    </location>
</feature>
<evidence type="ECO:0000259" key="2">
    <source>
        <dbReference type="Pfam" id="PF01713"/>
    </source>
</evidence>
<keyword evidence="4" id="KW-1185">Reference proteome</keyword>